<dbReference type="CDD" id="cd00778">
    <property type="entry name" value="ProRS_core_arch_euk"/>
    <property type="match status" value="1"/>
</dbReference>
<dbReference type="EMBL" id="JALJOV010000067">
    <property type="protein sequence ID" value="KAK9867736.1"/>
    <property type="molecule type" value="Genomic_DNA"/>
</dbReference>
<evidence type="ECO:0000313" key="10">
    <source>
        <dbReference type="Proteomes" id="UP001485043"/>
    </source>
</evidence>
<dbReference type="PANTHER" id="PTHR43382:SF3">
    <property type="entry name" value="PROLINE--TRNA LIGASE, CHLOROPLASTIC_MITOCHONDRIAL"/>
    <property type="match status" value="1"/>
</dbReference>
<dbReference type="InterPro" id="IPR045864">
    <property type="entry name" value="aa-tRNA-synth_II/BPL/LPL"/>
</dbReference>
<protein>
    <recommendedName>
        <fullName evidence="1">proline--tRNA ligase</fullName>
        <ecNumber evidence="1">6.1.1.15</ecNumber>
    </recommendedName>
    <alternativeName>
        <fullName evidence="6">Prolyl-tRNA synthetase</fullName>
    </alternativeName>
</protein>
<organism evidence="9 10">
    <name type="scientific">Apatococcus fuscideae</name>
    <dbReference type="NCBI Taxonomy" id="2026836"/>
    <lineage>
        <taxon>Eukaryota</taxon>
        <taxon>Viridiplantae</taxon>
        <taxon>Chlorophyta</taxon>
        <taxon>core chlorophytes</taxon>
        <taxon>Trebouxiophyceae</taxon>
        <taxon>Chlorellales</taxon>
        <taxon>Chlorellaceae</taxon>
        <taxon>Apatococcus</taxon>
    </lineage>
</organism>
<keyword evidence="4" id="KW-0067">ATP-binding</keyword>
<keyword evidence="5" id="KW-0030">Aminoacyl-tRNA synthetase</keyword>
<comment type="caution">
    <text evidence="9">The sequence shown here is derived from an EMBL/GenBank/DDBJ whole genome shotgun (WGS) entry which is preliminary data.</text>
</comment>
<evidence type="ECO:0000256" key="7">
    <source>
        <dbReference type="ARBA" id="ARBA00047671"/>
    </source>
</evidence>
<dbReference type="AlphaFoldDB" id="A0AAW1TGU6"/>
<dbReference type="Proteomes" id="UP001485043">
    <property type="component" value="Unassembled WGS sequence"/>
</dbReference>
<proteinExistence type="inferred from homology"/>
<dbReference type="Pfam" id="PF00587">
    <property type="entry name" value="tRNA-synt_2b"/>
    <property type="match status" value="1"/>
</dbReference>
<evidence type="ECO:0000256" key="4">
    <source>
        <dbReference type="ARBA" id="ARBA00022840"/>
    </source>
</evidence>
<comment type="catalytic activity">
    <reaction evidence="7">
        <text>tRNA(Pro) + L-proline + ATP = L-prolyl-tRNA(Pro) + AMP + diphosphate</text>
        <dbReference type="Rhea" id="RHEA:14305"/>
        <dbReference type="Rhea" id="RHEA-COMP:9700"/>
        <dbReference type="Rhea" id="RHEA-COMP:9702"/>
        <dbReference type="ChEBI" id="CHEBI:30616"/>
        <dbReference type="ChEBI" id="CHEBI:33019"/>
        <dbReference type="ChEBI" id="CHEBI:60039"/>
        <dbReference type="ChEBI" id="CHEBI:78442"/>
        <dbReference type="ChEBI" id="CHEBI:78532"/>
        <dbReference type="ChEBI" id="CHEBI:456215"/>
        <dbReference type="EC" id="6.1.1.15"/>
    </reaction>
</comment>
<dbReference type="InterPro" id="IPR033721">
    <property type="entry name" value="ProRS_core_arch_euk"/>
</dbReference>
<dbReference type="InterPro" id="IPR002316">
    <property type="entry name" value="Pro-tRNA-ligase_IIa"/>
</dbReference>
<dbReference type="HAMAP" id="MF_01571">
    <property type="entry name" value="Pro_tRNA_synth_type3"/>
    <property type="match status" value="1"/>
</dbReference>
<dbReference type="InterPro" id="IPR006195">
    <property type="entry name" value="aa-tRNA-synth_II"/>
</dbReference>
<dbReference type="InterPro" id="IPR004499">
    <property type="entry name" value="Pro-tRNA-ligase_IIa_arc-type"/>
</dbReference>
<dbReference type="NCBIfam" id="TIGR00408">
    <property type="entry name" value="proS_fam_I"/>
    <property type="match status" value="1"/>
</dbReference>
<keyword evidence="2" id="KW-0436">Ligase</keyword>
<dbReference type="SUPFAM" id="SSF64586">
    <property type="entry name" value="C-terminal domain of ProRS"/>
    <property type="match status" value="1"/>
</dbReference>
<reference evidence="9 10" key="1">
    <citation type="journal article" date="2024" name="Nat. Commun.">
        <title>Phylogenomics reveals the evolutionary origins of lichenization in chlorophyte algae.</title>
        <authorList>
            <person name="Puginier C."/>
            <person name="Libourel C."/>
            <person name="Otte J."/>
            <person name="Skaloud P."/>
            <person name="Haon M."/>
            <person name="Grisel S."/>
            <person name="Petersen M."/>
            <person name="Berrin J.G."/>
            <person name="Delaux P.M."/>
            <person name="Dal Grande F."/>
            <person name="Keller J."/>
        </authorList>
    </citation>
    <scope>NUCLEOTIDE SEQUENCE [LARGE SCALE GENOMIC DNA]</scope>
    <source>
        <strain evidence="9 10">SAG 2523</strain>
    </source>
</reference>
<dbReference type="Gene3D" id="3.30.930.10">
    <property type="entry name" value="Bira Bifunctional Protein, Domain 2"/>
    <property type="match status" value="1"/>
</dbReference>
<dbReference type="SUPFAM" id="SSF52954">
    <property type="entry name" value="Class II aaRS ABD-related"/>
    <property type="match status" value="1"/>
</dbReference>
<dbReference type="Gene3D" id="3.30.110.30">
    <property type="entry name" value="C-terminal domain of ProRS"/>
    <property type="match status" value="1"/>
</dbReference>
<dbReference type="GO" id="GO:0017101">
    <property type="term" value="C:aminoacyl-tRNA synthetase multienzyme complex"/>
    <property type="evidence" value="ECO:0007669"/>
    <property type="project" value="TreeGrafter"/>
</dbReference>
<dbReference type="InterPro" id="IPR004154">
    <property type="entry name" value="Anticodon-bd"/>
</dbReference>
<dbReference type="GO" id="GO:0004827">
    <property type="term" value="F:proline-tRNA ligase activity"/>
    <property type="evidence" value="ECO:0007669"/>
    <property type="project" value="UniProtKB-EC"/>
</dbReference>
<keyword evidence="3" id="KW-0547">Nucleotide-binding</keyword>
<dbReference type="GO" id="GO:0006433">
    <property type="term" value="P:prolyl-tRNA aminoacylation"/>
    <property type="evidence" value="ECO:0007669"/>
    <property type="project" value="InterPro"/>
</dbReference>
<dbReference type="Pfam" id="PF09180">
    <property type="entry name" value="ProRS-C_1"/>
    <property type="match status" value="1"/>
</dbReference>
<keyword evidence="10" id="KW-1185">Reference proteome</keyword>
<dbReference type="InterPro" id="IPR002314">
    <property type="entry name" value="aa-tRNA-synt_IIb"/>
</dbReference>
<dbReference type="InterPro" id="IPR016061">
    <property type="entry name" value="Pro-tRNA_ligase_II_C"/>
</dbReference>
<accession>A0AAW1TGU6</accession>
<dbReference type="EC" id="6.1.1.15" evidence="1"/>
<dbReference type="InterPro" id="IPR036621">
    <property type="entry name" value="Anticodon-bd_dom_sf"/>
</dbReference>
<dbReference type="CDD" id="cd00862">
    <property type="entry name" value="ProRS_anticodon_zinc"/>
    <property type="match status" value="1"/>
</dbReference>
<gene>
    <name evidence="9" type="ORF">WJX84_003053</name>
</gene>
<dbReference type="SUPFAM" id="SSF55681">
    <property type="entry name" value="Class II aaRS and biotin synthetases"/>
    <property type="match status" value="1"/>
</dbReference>
<dbReference type="Gene3D" id="3.40.50.800">
    <property type="entry name" value="Anticodon-binding domain"/>
    <property type="match status" value="1"/>
</dbReference>
<name>A0AAW1TGU6_9CHLO</name>
<evidence type="ECO:0000313" key="9">
    <source>
        <dbReference type="EMBL" id="KAK9867736.1"/>
    </source>
</evidence>
<sequence>MSCFSFRNGAHSRLGCLLIRGLRRQSAHCRPLNGTVWIARPDSLQKPVGGKAGVTPKSEDFNRWYLDVVKFGELADYGPVRGTMVIRPWGYSLWESIQQYLDRRFKETGHSNAYFPMLIPRSFVDKEASHVEGFAPELAIVTQGGGKELEEPLVIRPTSETMVNHMFSQWIQGYRDLPLLLNQWANVVRWELRTRPFLRTLEFLWQEGHCAFATAEEAEKEARDMLDIYVECATQVAAMPVVPGRKSAAESFAGAVSTYTIEAMMSDGRALQAGTSHNLGQNFAKAFDTTFLDSNGERKFVHQVSFGMSTRMIGGVIGVHGDDNGLQLPPLMAPVQVVFVPILKKDGDEAGVMEAVSQLAAAAQAAGIRTKVDADPNKSPGFRFNYWELKGVPLRVELGPRDVEQGSCIVARRDRPGKEGKSNLSMDEKEFVAGIQQALQDVQANMYTAAMDFREANIVDVESYEQLQAAVAAGKWARGPWAGSSKDENIIKEATSATLRCIPFEQPEGLPKPCLLTGAAASEVAIFAKAY</sequence>
<dbReference type="PROSITE" id="PS50862">
    <property type="entry name" value="AA_TRNA_LIGASE_II"/>
    <property type="match status" value="1"/>
</dbReference>
<dbReference type="GO" id="GO:0005524">
    <property type="term" value="F:ATP binding"/>
    <property type="evidence" value="ECO:0007669"/>
    <property type="project" value="UniProtKB-KW"/>
</dbReference>
<evidence type="ECO:0000256" key="5">
    <source>
        <dbReference type="ARBA" id="ARBA00023146"/>
    </source>
</evidence>
<dbReference type="SMART" id="SM00946">
    <property type="entry name" value="ProRS-C_1"/>
    <property type="match status" value="1"/>
</dbReference>
<evidence type="ECO:0000256" key="1">
    <source>
        <dbReference type="ARBA" id="ARBA00012831"/>
    </source>
</evidence>
<dbReference type="GO" id="GO:0005737">
    <property type="term" value="C:cytoplasm"/>
    <property type="evidence" value="ECO:0007669"/>
    <property type="project" value="InterPro"/>
</dbReference>
<evidence type="ECO:0000256" key="3">
    <source>
        <dbReference type="ARBA" id="ARBA00022741"/>
    </source>
</evidence>
<dbReference type="Pfam" id="PF03129">
    <property type="entry name" value="HGTP_anticodon"/>
    <property type="match status" value="1"/>
</dbReference>
<dbReference type="PANTHER" id="PTHR43382">
    <property type="entry name" value="PROLYL-TRNA SYNTHETASE"/>
    <property type="match status" value="1"/>
</dbReference>
<feature type="domain" description="Aminoacyl-transfer RNA synthetases class-II family profile" evidence="8">
    <location>
        <begin position="81"/>
        <end position="329"/>
    </location>
</feature>
<dbReference type="PRINTS" id="PR01046">
    <property type="entry name" value="TRNASYNTHPRO"/>
</dbReference>
<evidence type="ECO:0000256" key="2">
    <source>
        <dbReference type="ARBA" id="ARBA00022598"/>
    </source>
</evidence>
<dbReference type="FunFam" id="3.30.930.10:FF:000023">
    <property type="entry name" value="Proline--tRNA ligase"/>
    <property type="match status" value="1"/>
</dbReference>
<evidence type="ECO:0000259" key="8">
    <source>
        <dbReference type="PROSITE" id="PS50862"/>
    </source>
</evidence>
<dbReference type="InterPro" id="IPR017449">
    <property type="entry name" value="Pro-tRNA_synth_II"/>
</dbReference>
<evidence type="ECO:0000256" key="6">
    <source>
        <dbReference type="ARBA" id="ARBA00029731"/>
    </source>
</evidence>